<accession>A0A0S4IM44</accession>
<protein>
    <submittedName>
        <fullName evidence="2">Transmembrane protein, putative</fullName>
    </submittedName>
</protein>
<feature type="non-terminal residue" evidence="2">
    <location>
        <position position="402"/>
    </location>
</feature>
<evidence type="ECO:0000313" key="2">
    <source>
        <dbReference type="EMBL" id="CUE72062.1"/>
    </source>
</evidence>
<keyword evidence="1" id="KW-1133">Transmembrane helix</keyword>
<feature type="transmembrane region" description="Helical" evidence="1">
    <location>
        <begin position="264"/>
        <end position="283"/>
    </location>
</feature>
<feature type="transmembrane region" description="Helical" evidence="1">
    <location>
        <begin position="165"/>
        <end position="185"/>
    </location>
</feature>
<name>A0A0S4IM44_BODSA</name>
<proteinExistence type="predicted"/>
<feature type="transmembrane region" description="Helical" evidence="1">
    <location>
        <begin position="332"/>
        <end position="354"/>
    </location>
</feature>
<keyword evidence="1 2" id="KW-0812">Transmembrane</keyword>
<feature type="transmembrane region" description="Helical" evidence="1">
    <location>
        <begin position="134"/>
        <end position="153"/>
    </location>
</feature>
<dbReference type="Proteomes" id="UP000051952">
    <property type="component" value="Unassembled WGS sequence"/>
</dbReference>
<sequence>MIVQASGNLSVISFLSSNMKQCQECLRSVVCLCHIDQHIEKLRVTAASSMLRKLITSICISVFLFLRLHGWLPPIVEVCAVVLLLVDASPLRRRELIIEAFMYVAVLLSVPWLGWRIGCILSRTSVALVTLMLFHRNVVFHLLASLPIVLFSSSRVDGGISMESVIGMLLGVLLVLCWSEFTPLVENRFIKWLRSLAVSEASKWLLVESGFIFAHQVKDNDKDLTPAEAKELGDVDEEFSRVPQHLSCIAVLSFISFQYAVLDAPVTLFAAVVVVLHLITFTIDPSAARWFALRVKYLDGLALSQYFVLGGTTAAHHLERRLPSWDLHRENLTVACIASCIVIAWFAVGGVLWLTPYPATLFMLVDFGMLGWIVPAVLSQKLFSGAFSLMCAVSLMLVFGCA</sequence>
<keyword evidence="3" id="KW-1185">Reference proteome</keyword>
<gene>
    <name evidence="2" type="ORF">BSAL_53875</name>
</gene>
<keyword evidence="1" id="KW-0472">Membrane</keyword>
<dbReference type="EMBL" id="CYKH01000116">
    <property type="protein sequence ID" value="CUE72062.1"/>
    <property type="molecule type" value="Genomic_DNA"/>
</dbReference>
<feature type="transmembrane region" description="Helical" evidence="1">
    <location>
        <begin position="96"/>
        <end position="114"/>
    </location>
</feature>
<organism evidence="2 3">
    <name type="scientific">Bodo saltans</name>
    <name type="common">Flagellated protozoan</name>
    <dbReference type="NCBI Taxonomy" id="75058"/>
    <lineage>
        <taxon>Eukaryota</taxon>
        <taxon>Discoba</taxon>
        <taxon>Euglenozoa</taxon>
        <taxon>Kinetoplastea</taxon>
        <taxon>Metakinetoplastina</taxon>
        <taxon>Eubodonida</taxon>
        <taxon>Bodonidae</taxon>
        <taxon>Bodo</taxon>
    </lineage>
</organism>
<dbReference type="VEuPathDB" id="TriTrypDB:BSAL_53875"/>
<feature type="transmembrane region" description="Helical" evidence="1">
    <location>
        <begin position="361"/>
        <end position="378"/>
    </location>
</feature>
<dbReference type="AlphaFoldDB" id="A0A0S4IM44"/>
<feature type="transmembrane region" description="Helical" evidence="1">
    <location>
        <begin position="384"/>
        <end position="401"/>
    </location>
</feature>
<feature type="transmembrane region" description="Helical" evidence="1">
    <location>
        <begin position="72"/>
        <end position="89"/>
    </location>
</feature>
<evidence type="ECO:0000313" key="3">
    <source>
        <dbReference type="Proteomes" id="UP000051952"/>
    </source>
</evidence>
<evidence type="ECO:0000256" key="1">
    <source>
        <dbReference type="SAM" id="Phobius"/>
    </source>
</evidence>
<reference evidence="3" key="1">
    <citation type="submission" date="2015-09" db="EMBL/GenBank/DDBJ databases">
        <authorList>
            <consortium name="Pathogen Informatics"/>
        </authorList>
    </citation>
    <scope>NUCLEOTIDE SEQUENCE [LARGE SCALE GENOMIC DNA]</scope>
    <source>
        <strain evidence="3">Lake Konstanz</strain>
    </source>
</reference>